<sequence length="88" mass="10188">MSSPIWCTHNKIQQILNIQQKIEKLSERINATNPKIRNLKANCDDFVAAAAFDQKTVFLIYKYLQTPASSTRTLYHFILDSQKQSRNS</sequence>
<protein>
    <submittedName>
        <fullName evidence="1">Uncharacterized protein</fullName>
    </submittedName>
</protein>
<organism evidence="1 2">
    <name type="scientific">Caerostris extrusa</name>
    <name type="common">Bark spider</name>
    <name type="synonym">Caerostris bankana</name>
    <dbReference type="NCBI Taxonomy" id="172846"/>
    <lineage>
        <taxon>Eukaryota</taxon>
        <taxon>Metazoa</taxon>
        <taxon>Ecdysozoa</taxon>
        <taxon>Arthropoda</taxon>
        <taxon>Chelicerata</taxon>
        <taxon>Arachnida</taxon>
        <taxon>Araneae</taxon>
        <taxon>Araneomorphae</taxon>
        <taxon>Entelegynae</taxon>
        <taxon>Araneoidea</taxon>
        <taxon>Araneidae</taxon>
        <taxon>Caerostris</taxon>
    </lineage>
</organism>
<keyword evidence="2" id="KW-1185">Reference proteome</keyword>
<proteinExistence type="predicted"/>
<evidence type="ECO:0000313" key="2">
    <source>
        <dbReference type="Proteomes" id="UP001054945"/>
    </source>
</evidence>
<dbReference type="EMBL" id="BPLR01012024">
    <property type="protein sequence ID" value="GIY50782.1"/>
    <property type="molecule type" value="Genomic_DNA"/>
</dbReference>
<name>A0AAV4TZ59_CAEEX</name>
<gene>
    <name evidence="1" type="ORF">CEXT_608801</name>
</gene>
<dbReference type="Proteomes" id="UP001054945">
    <property type="component" value="Unassembled WGS sequence"/>
</dbReference>
<accession>A0AAV4TZ59</accession>
<dbReference type="AlphaFoldDB" id="A0AAV4TZ59"/>
<reference evidence="1 2" key="1">
    <citation type="submission" date="2021-06" db="EMBL/GenBank/DDBJ databases">
        <title>Caerostris extrusa draft genome.</title>
        <authorList>
            <person name="Kono N."/>
            <person name="Arakawa K."/>
        </authorList>
    </citation>
    <scope>NUCLEOTIDE SEQUENCE [LARGE SCALE GENOMIC DNA]</scope>
</reference>
<evidence type="ECO:0000313" key="1">
    <source>
        <dbReference type="EMBL" id="GIY50782.1"/>
    </source>
</evidence>
<comment type="caution">
    <text evidence="1">The sequence shown here is derived from an EMBL/GenBank/DDBJ whole genome shotgun (WGS) entry which is preliminary data.</text>
</comment>